<protein>
    <submittedName>
        <fullName evidence="3">Uncharacterized protein</fullName>
    </submittedName>
</protein>
<feature type="signal peptide" evidence="2">
    <location>
        <begin position="1"/>
        <end position="17"/>
    </location>
</feature>
<feature type="region of interest" description="Disordered" evidence="1">
    <location>
        <begin position="345"/>
        <end position="375"/>
    </location>
</feature>
<keyword evidence="2" id="KW-0732">Signal</keyword>
<accession>A0A6A6CK08</accession>
<name>A0A6A6CK08_ZASCE</name>
<dbReference type="Proteomes" id="UP000799537">
    <property type="component" value="Unassembled WGS sequence"/>
</dbReference>
<reference evidence="3" key="1">
    <citation type="journal article" date="2020" name="Stud. Mycol.">
        <title>101 Dothideomycetes genomes: a test case for predicting lifestyles and emergence of pathogens.</title>
        <authorList>
            <person name="Haridas S."/>
            <person name="Albert R."/>
            <person name="Binder M."/>
            <person name="Bloem J."/>
            <person name="Labutti K."/>
            <person name="Salamov A."/>
            <person name="Andreopoulos B."/>
            <person name="Baker S."/>
            <person name="Barry K."/>
            <person name="Bills G."/>
            <person name="Bluhm B."/>
            <person name="Cannon C."/>
            <person name="Castanera R."/>
            <person name="Culley D."/>
            <person name="Daum C."/>
            <person name="Ezra D."/>
            <person name="Gonzalez J."/>
            <person name="Henrissat B."/>
            <person name="Kuo A."/>
            <person name="Liang C."/>
            <person name="Lipzen A."/>
            <person name="Lutzoni F."/>
            <person name="Magnuson J."/>
            <person name="Mondo S."/>
            <person name="Nolan M."/>
            <person name="Ohm R."/>
            <person name="Pangilinan J."/>
            <person name="Park H.-J."/>
            <person name="Ramirez L."/>
            <person name="Alfaro M."/>
            <person name="Sun H."/>
            <person name="Tritt A."/>
            <person name="Yoshinaga Y."/>
            <person name="Zwiers L.-H."/>
            <person name="Turgeon B."/>
            <person name="Goodwin S."/>
            <person name="Spatafora J."/>
            <person name="Crous P."/>
            <person name="Grigoriev I."/>
        </authorList>
    </citation>
    <scope>NUCLEOTIDE SEQUENCE</scope>
    <source>
        <strain evidence="3">ATCC 36951</strain>
    </source>
</reference>
<evidence type="ECO:0000256" key="1">
    <source>
        <dbReference type="SAM" id="MobiDB-lite"/>
    </source>
</evidence>
<evidence type="ECO:0000313" key="3">
    <source>
        <dbReference type="EMBL" id="KAF2167495.1"/>
    </source>
</evidence>
<sequence length="767" mass="75228">MADMILPMVALAGLVHAAPQGGLNLGGAVGAGAGLGAGLGLPVGGAAVPTSRIPSITLPTLPITTSATQVAVPVPVVGGGSAGVPALPSVALPSVAAGGLPNPAGLVPSVGGGLPALPTSGLPAVGGGLPALPPSALPALPTNGLPSLPVSGLSAAGLPHLPVEAPSLTLPALLQTSFPTGSILPVDIKTLVPLANTDIISTLSGLPANAAATGAIQSALAAIPTSGLPTLPEVPTGILPGGLPELTAAPEVNSILESVTSDALAKVISAVASALAQVASVAGGALPTPAAALPSSVLSALQNLPTAQITGAVAGVTGVAAGVVPTGLPATPSILPAVGSVPNVTLPGRMMEEDSEESDKDEEAKEKRQLPGGLGDLLGGGSPLAGVQGAVGSLTSGAGLGAVVGGLTANNQLVGNVANVVNGIAGGATPLSFLNPLLGSTGGLAGLSAVLAGTPLGGILTSPAGIPSIVLSTTKNIPLLAPLSSLTGGVKSAATLPLTDLLSSLPLLSSLVRNAISTLNTFGLYNVDPFTQLVPLTNIAALQTAVQFINPKDLALATYILGGSDVLSSNALGSLLQDPTQLVKAVSAAAPVADNLPAVASFLVLGNLGATGLQNLVPGVDTSVVQNLLAKLPVGSLPTLPTGALTGGLPVKERLRYLKYLGWLQCHAHQPIRRLAPLLGMTGISKIKMSVRRWPLGSDETLNVLASAANEGRKLSQTTRHHEAAVAMENPVRSHQDEIVLLQQEMQEAPEAQDEESSGVPPPGRSY</sequence>
<evidence type="ECO:0000256" key="2">
    <source>
        <dbReference type="SAM" id="SignalP"/>
    </source>
</evidence>
<feature type="region of interest" description="Disordered" evidence="1">
    <location>
        <begin position="744"/>
        <end position="767"/>
    </location>
</feature>
<organism evidence="3 4">
    <name type="scientific">Zasmidium cellare ATCC 36951</name>
    <dbReference type="NCBI Taxonomy" id="1080233"/>
    <lineage>
        <taxon>Eukaryota</taxon>
        <taxon>Fungi</taxon>
        <taxon>Dikarya</taxon>
        <taxon>Ascomycota</taxon>
        <taxon>Pezizomycotina</taxon>
        <taxon>Dothideomycetes</taxon>
        <taxon>Dothideomycetidae</taxon>
        <taxon>Mycosphaerellales</taxon>
        <taxon>Mycosphaerellaceae</taxon>
        <taxon>Zasmidium</taxon>
    </lineage>
</organism>
<evidence type="ECO:0000313" key="4">
    <source>
        <dbReference type="Proteomes" id="UP000799537"/>
    </source>
</evidence>
<dbReference type="EMBL" id="ML993593">
    <property type="protein sequence ID" value="KAF2167495.1"/>
    <property type="molecule type" value="Genomic_DNA"/>
</dbReference>
<gene>
    <name evidence="3" type="ORF">M409DRAFT_54094</name>
</gene>
<proteinExistence type="predicted"/>
<keyword evidence="4" id="KW-1185">Reference proteome</keyword>
<dbReference type="AlphaFoldDB" id="A0A6A6CK08"/>
<dbReference type="OrthoDB" id="3650057at2759"/>
<dbReference type="RefSeq" id="XP_033668384.1">
    <property type="nucleotide sequence ID" value="XM_033812587.1"/>
</dbReference>
<feature type="chain" id="PRO_5025433156" evidence="2">
    <location>
        <begin position="18"/>
        <end position="767"/>
    </location>
</feature>
<dbReference type="GeneID" id="54565859"/>